<evidence type="ECO:0000313" key="2">
    <source>
        <dbReference type="Proteomes" id="UP001177003"/>
    </source>
</evidence>
<dbReference type="AlphaFoldDB" id="A0AA35V171"/>
<reference evidence="1" key="1">
    <citation type="submission" date="2023-04" db="EMBL/GenBank/DDBJ databases">
        <authorList>
            <person name="Vijverberg K."/>
            <person name="Xiong W."/>
            <person name="Schranz E."/>
        </authorList>
    </citation>
    <scope>NUCLEOTIDE SEQUENCE</scope>
</reference>
<sequence length="103" mass="10414">MVFLPNLLGGIGDVLGDKFVVPGQKDIVVVPSSSKASPSSFIGLLLVDPGSSSVLGGALGLAVTKDSLLSEDIAAHEWSSCAHLPATMELHAGQSGTRMAGDL</sequence>
<dbReference type="EMBL" id="OX465077">
    <property type="protein sequence ID" value="CAI9268916.1"/>
    <property type="molecule type" value="Genomic_DNA"/>
</dbReference>
<accession>A0AA35V171</accession>
<organism evidence="1 2">
    <name type="scientific">Lactuca saligna</name>
    <name type="common">Willowleaf lettuce</name>
    <dbReference type="NCBI Taxonomy" id="75948"/>
    <lineage>
        <taxon>Eukaryota</taxon>
        <taxon>Viridiplantae</taxon>
        <taxon>Streptophyta</taxon>
        <taxon>Embryophyta</taxon>
        <taxon>Tracheophyta</taxon>
        <taxon>Spermatophyta</taxon>
        <taxon>Magnoliopsida</taxon>
        <taxon>eudicotyledons</taxon>
        <taxon>Gunneridae</taxon>
        <taxon>Pentapetalae</taxon>
        <taxon>asterids</taxon>
        <taxon>campanulids</taxon>
        <taxon>Asterales</taxon>
        <taxon>Asteraceae</taxon>
        <taxon>Cichorioideae</taxon>
        <taxon>Cichorieae</taxon>
        <taxon>Lactucinae</taxon>
        <taxon>Lactuca</taxon>
    </lineage>
</organism>
<gene>
    <name evidence="1" type="ORF">LSALG_LOCUS9311</name>
</gene>
<evidence type="ECO:0000313" key="1">
    <source>
        <dbReference type="EMBL" id="CAI9268916.1"/>
    </source>
</evidence>
<protein>
    <submittedName>
        <fullName evidence="1">Uncharacterized protein</fullName>
    </submittedName>
</protein>
<keyword evidence="2" id="KW-1185">Reference proteome</keyword>
<dbReference type="Proteomes" id="UP001177003">
    <property type="component" value="Chromosome 1"/>
</dbReference>
<proteinExistence type="predicted"/>
<name>A0AA35V171_LACSI</name>